<name>A0A9C6XS27_FRAOC</name>
<evidence type="ECO:0000313" key="2">
    <source>
        <dbReference type="Proteomes" id="UP000504606"/>
    </source>
</evidence>
<dbReference type="KEGG" id="foc:113201900"/>
<feature type="coiled-coil region" evidence="1">
    <location>
        <begin position="51"/>
        <end position="112"/>
    </location>
</feature>
<organism evidence="2 3">
    <name type="scientific">Frankliniella occidentalis</name>
    <name type="common">Western flower thrips</name>
    <name type="synonym">Euthrips occidentalis</name>
    <dbReference type="NCBI Taxonomy" id="133901"/>
    <lineage>
        <taxon>Eukaryota</taxon>
        <taxon>Metazoa</taxon>
        <taxon>Ecdysozoa</taxon>
        <taxon>Arthropoda</taxon>
        <taxon>Hexapoda</taxon>
        <taxon>Insecta</taxon>
        <taxon>Pterygota</taxon>
        <taxon>Neoptera</taxon>
        <taxon>Paraneoptera</taxon>
        <taxon>Thysanoptera</taxon>
        <taxon>Terebrantia</taxon>
        <taxon>Thripoidea</taxon>
        <taxon>Thripidae</taxon>
        <taxon>Frankliniella</taxon>
    </lineage>
</organism>
<feature type="coiled-coil region" evidence="1">
    <location>
        <begin position="137"/>
        <end position="285"/>
    </location>
</feature>
<keyword evidence="1" id="KW-0175">Coiled coil</keyword>
<dbReference type="Proteomes" id="UP000504606">
    <property type="component" value="Unplaced"/>
</dbReference>
<sequence length="335" mass="37280">MTSSKLVAFVGNLYGQSIQTRRGAGMCFGCPSQREGWENLHTEFLRVFRRLEEVESREAGLQARVDALEGELEVARRALEPPARLRADSARVAQLQDEVVRLRAQCDSASAREHTALETLDGLRRHLVLVQQELHQAKGLKEDSQGMEHEKKSAKLQRERDILLIRLAALNERLAKAQDLQAELQRSASEKDLHLGKVQQQLAHEVERKQREMDARATLEAAYRALQSEVEARRNELNHVELQHKTAAIRAACLESTVAQLEEANDGLTKESADLAQRVAELKSLLRRRGLELDNAMASCQGVAGEMQHLEGSLAALEQKVGVAAAAAAARMSQR</sequence>
<proteinExistence type="predicted"/>
<dbReference type="RefSeq" id="XP_052128895.1">
    <property type="nucleotide sequence ID" value="XM_052272935.1"/>
</dbReference>
<accession>A0A9C6XS27</accession>
<dbReference type="AlphaFoldDB" id="A0A9C6XS27"/>
<gene>
    <name evidence="3" type="primary">LOC113201900</name>
</gene>
<evidence type="ECO:0000313" key="3">
    <source>
        <dbReference type="RefSeq" id="XP_052128895.1"/>
    </source>
</evidence>
<evidence type="ECO:0000256" key="1">
    <source>
        <dbReference type="SAM" id="Coils"/>
    </source>
</evidence>
<keyword evidence="2" id="KW-1185">Reference proteome</keyword>
<reference evidence="3" key="1">
    <citation type="submission" date="2025-08" db="UniProtKB">
        <authorList>
            <consortium name="RefSeq"/>
        </authorList>
    </citation>
    <scope>IDENTIFICATION</scope>
    <source>
        <tissue evidence="3">Whole organism</tissue>
    </source>
</reference>
<dbReference type="GeneID" id="113201900"/>
<protein>
    <submittedName>
        <fullName evidence="3">Kinesin-like protein K39</fullName>
    </submittedName>
</protein>
<dbReference type="OrthoDB" id="6779286at2759"/>